<keyword evidence="4" id="KW-1185">Reference proteome</keyword>
<dbReference type="Proteomes" id="UP000186336">
    <property type="component" value="Chromosome"/>
</dbReference>
<accession>A0A1P8MXN8</accession>
<evidence type="ECO:0000256" key="1">
    <source>
        <dbReference type="ARBA" id="ARBA00023002"/>
    </source>
</evidence>
<name>A0A1P8MXN8_9RHOB</name>
<proteinExistence type="predicted"/>
<dbReference type="GO" id="GO:0016491">
    <property type="term" value="F:oxidoreductase activity"/>
    <property type="evidence" value="ECO:0007669"/>
    <property type="project" value="UniProtKB-KW"/>
</dbReference>
<dbReference type="AlphaFoldDB" id="A0A1P8MXN8"/>
<keyword evidence="1" id="KW-0560">Oxidoreductase</keyword>
<dbReference type="RefSeq" id="WP_076629216.1">
    <property type="nucleotide sequence ID" value="NZ_CP019312.1"/>
</dbReference>
<gene>
    <name evidence="3" type="ORF">BWR18_14690</name>
</gene>
<sequence>MATADITVRGAGIFGLSIAWVLTQRGAKVQVVDPHGLAAGASGGIVGALAPHVPENWNPKKQFQLESLLMADAFWAEVEATGGASAGYARTGRCQPIADDAALALARQRSETAKTLWGDAASWTVRPIQDPAWAANSPTGMEIFDTLSARVHPRQACAALAAALNAKGVSILDRAPDTDITIHATGVAGLDQLNANHTRMVGAGIKGQAALLDFAAPDAPQLFADTLHIIPHADGTTAIGSTTERDYDDPTSTDHQLDDILTRAHAAVPALQDAKVIGTWAGLRPRSRSRAPMLGPWPDRSGHFIANGGFKIGFGMAPKVATTMADLVLNGDDTIPQGFEVSASL</sequence>
<dbReference type="STRING" id="299262.BWR18_14690"/>
<dbReference type="Pfam" id="PF01266">
    <property type="entry name" value="DAO"/>
    <property type="match status" value="1"/>
</dbReference>
<evidence type="ECO:0000259" key="2">
    <source>
        <dbReference type="Pfam" id="PF01266"/>
    </source>
</evidence>
<dbReference type="KEGG" id="tom:BWR18_14690"/>
<dbReference type="Gene3D" id="3.50.50.60">
    <property type="entry name" value="FAD/NAD(P)-binding domain"/>
    <property type="match status" value="2"/>
</dbReference>
<reference evidence="3 4" key="1">
    <citation type="submission" date="2017-01" db="EMBL/GenBank/DDBJ databases">
        <title>Complete genome of Tateyamaria omphalii DOK1-4 isolated from seawater in Dokdo.</title>
        <authorList>
            <person name="Kim J.H."/>
            <person name="Chi W.-J."/>
        </authorList>
    </citation>
    <scope>NUCLEOTIDE SEQUENCE [LARGE SCALE GENOMIC DNA]</scope>
    <source>
        <strain evidence="3 4">DOK1-4</strain>
    </source>
</reference>
<dbReference type="InterPro" id="IPR006076">
    <property type="entry name" value="FAD-dep_OxRdtase"/>
</dbReference>
<dbReference type="EMBL" id="CP019312">
    <property type="protein sequence ID" value="APX12793.1"/>
    <property type="molecule type" value="Genomic_DNA"/>
</dbReference>
<dbReference type="OrthoDB" id="7818064at2"/>
<dbReference type="SUPFAM" id="SSF51971">
    <property type="entry name" value="Nucleotide-binding domain"/>
    <property type="match status" value="1"/>
</dbReference>
<dbReference type="GO" id="GO:0005737">
    <property type="term" value="C:cytoplasm"/>
    <property type="evidence" value="ECO:0007669"/>
    <property type="project" value="TreeGrafter"/>
</dbReference>
<evidence type="ECO:0000313" key="3">
    <source>
        <dbReference type="EMBL" id="APX12793.1"/>
    </source>
</evidence>
<organism evidence="3 4">
    <name type="scientific">Tateyamaria omphalii</name>
    <dbReference type="NCBI Taxonomy" id="299262"/>
    <lineage>
        <taxon>Bacteria</taxon>
        <taxon>Pseudomonadati</taxon>
        <taxon>Pseudomonadota</taxon>
        <taxon>Alphaproteobacteria</taxon>
        <taxon>Rhodobacterales</taxon>
        <taxon>Roseobacteraceae</taxon>
        <taxon>Tateyamaria</taxon>
    </lineage>
</organism>
<dbReference type="PANTHER" id="PTHR13847:SF289">
    <property type="entry name" value="GLYCINE OXIDASE"/>
    <property type="match status" value="1"/>
</dbReference>
<feature type="domain" description="FAD dependent oxidoreductase" evidence="2">
    <location>
        <begin position="5"/>
        <end position="327"/>
    </location>
</feature>
<dbReference type="Gene3D" id="3.30.9.10">
    <property type="entry name" value="D-Amino Acid Oxidase, subunit A, domain 2"/>
    <property type="match status" value="2"/>
</dbReference>
<dbReference type="InterPro" id="IPR036188">
    <property type="entry name" value="FAD/NAD-bd_sf"/>
</dbReference>
<protein>
    <submittedName>
        <fullName evidence="3">Oxidoreductase</fullName>
    </submittedName>
</protein>
<dbReference type="PANTHER" id="PTHR13847">
    <property type="entry name" value="SARCOSINE DEHYDROGENASE-RELATED"/>
    <property type="match status" value="1"/>
</dbReference>
<evidence type="ECO:0000313" key="4">
    <source>
        <dbReference type="Proteomes" id="UP000186336"/>
    </source>
</evidence>